<dbReference type="PANTHER" id="PTHR43135:SF3">
    <property type="entry name" value="ALPHA-D-RIBOSE 1-METHYLPHOSPHONATE 5-TRIPHOSPHATE DIPHOSPHATASE"/>
    <property type="match status" value="1"/>
</dbReference>
<reference evidence="2" key="1">
    <citation type="journal article" date="2014" name="Front. Microbiol.">
        <title>High frequency of phylogenetically diverse reductive dehalogenase-homologous genes in deep subseafloor sedimentary metagenomes.</title>
        <authorList>
            <person name="Kawai M."/>
            <person name="Futagami T."/>
            <person name="Toyoda A."/>
            <person name="Takaki Y."/>
            <person name="Nishi S."/>
            <person name="Hori S."/>
            <person name="Arai W."/>
            <person name="Tsubouchi T."/>
            <person name="Morono Y."/>
            <person name="Uchiyama I."/>
            <person name="Ito T."/>
            <person name="Fujiyama A."/>
            <person name="Inagaki F."/>
            <person name="Takami H."/>
        </authorList>
    </citation>
    <scope>NUCLEOTIDE SEQUENCE</scope>
    <source>
        <strain evidence="2">Expedition CK06-06</strain>
    </source>
</reference>
<dbReference type="GO" id="GO:0016810">
    <property type="term" value="F:hydrolase activity, acting on carbon-nitrogen (but not peptide) bonds"/>
    <property type="evidence" value="ECO:0007669"/>
    <property type="project" value="InterPro"/>
</dbReference>
<dbReference type="InterPro" id="IPR011059">
    <property type="entry name" value="Metal-dep_hydrolase_composite"/>
</dbReference>
<evidence type="ECO:0000313" key="2">
    <source>
        <dbReference type="EMBL" id="GAH99118.1"/>
    </source>
</evidence>
<evidence type="ECO:0000259" key="1">
    <source>
        <dbReference type="Pfam" id="PF01979"/>
    </source>
</evidence>
<sequence>RAVHKEIELMKESGLSSMAAIVAATKNAAENLGKGEALGTIESGKLADIIVVSGDPIQNITDTR</sequence>
<dbReference type="InterPro" id="IPR006680">
    <property type="entry name" value="Amidohydro-rel"/>
</dbReference>
<dbReference type="PANTHER" id="PTHR43135">
    <property type="entry name" value="ALPHA-D-RIBOSE 1-METHYLPHOSPHONATE 5-TRIPHOSPHATE DIPHOSPHATASE"/>
    <property type="match status" value="1"/>
</dbReference>
<feature type="domain" description="Amidohydrolase-related" evidence="1">
    <location>
        <begin position="10"/>
        <end position="60"/>
    </location>
</feature>
<comment type="caution">
    <text evidence="2">The sequence shown here is derived from an EMBL/GenBank/DDBJ whole genome shotgun (WGS) entry which is preliminary data.</text>
</comment>
<name>X1LYC3_9ZZZZ</name>
<dbReference type="Gene3D" id="3.20.20.140">
    <property type="entry name" value="Metal-dependent hydrolases"/>
    <property type="match status" value="1"/>
</dbReference>
<dbReference type="AlphaFoldDB" id="X1LYC3"/>
<feature type="non-terminal residue" evidence="2">
    <location>
        <position position="64"/>
    </location>
</feature>
<gene>
    <name evidence="2" type="ORF">S03H2_72282</name>
</gene>
<proteinExistence type="predicted"/>
<dbReference type="InterPro" id="IPR051781">
    <property type="entry name" value="Metallo-dep_Hydrolase"/>
</dbReference>
<dbReference type="SUPFAM" id="SSF51338">
    <property type="entry name" value="Composite domain of metallo-dependent hydrolases"/>
    <property type="match status" value="1"/>
</dbReference>
<feature type="non-terminal residue" evidence="2">
    <location>
        <position position="1"/>
    </location>
</feature>
<accession>X1LYC3</accession>
<dbReference type="Pfam" id="PF01979">
    <property type="entry name" value="Amidohydro_1"/>
    <property type="match status" value="1"/>
</dbReference>
<organism evidence="2">
    <name type="scientific">marine sediment metagenome</name>
    <dbReference type="NCBI Taxonomy" id="412755"/>
    <lineage>
        <taxon>unclassified sequences</taxon>
        <taxon>metagenomes</taxon>
        <taxon>ecological metagenomes</taxon>
    </lineage>
</organism>
<dbReference type="EMBL" id="BARU01048780">
    <property type="protein sequence ID" value="GAH99118.1"/>
    <property type="molecule type" value="Genomic_DNA"/>
</dbReference>
<protein>
    <recommendedName>
        <fullName evidence="1">Amidohydrolase-related domain-containing protein</fullName>
    </recommendedName>
</protein>